<evidence type="ECO:0000313" key="3">
    <source>
        <dbReference type="EMBL" id="GAA5079062.1"/>
    </source>
</evidence>
<proteinExistence type="inferred from homology"/>
<name>A0ABP9LIA5_9RHOB</name>
<dbReference type="EMBL" id="BAABHW010000005">
    <property type="protein sequence ID" value="GAA5079062.1"/>
    <property type="molecule type" value="Genomic_DNA"/>
</dbReference>
<comment type="caution">
    <text evidence="3">The sequence shown here is derived from an EMBL/GenBank/DDBJ whole genome shotgun (WGS) entry which is preliminary data.</text>
</comment>
<dbReference type="InterPro" id="IPR002347">
    <property type="entry name" value="SDR_fam"/>
</dbReference>
<protein>
    <submittedName>
        <fullName evidence="3">SDR family oxidoreductase</fullName>
    </submittedName>
</protein>
<evidence type="ECO:0000256" key="1">
    <source>
        <dbReference type="ARBA" id="ARBA00006484"/>
    </source>
</evidence>
<keyword evidence="4" id="KW-1185">Reference proteome</keyword>
<keyword evidence="2" id="KW-0560">Oxidoreductase</keyword>
<sequence>MNKILDGRIALVTGASRGIGAASAEWLAEHGAHVVAVARTVGGLEDLDDRIKAKGGQATLAPIDLTDDDAIAHLCRSIYDRWGKADIWVHAAIHASPLTPAPHYQLKDLEADIGTNIRGLARLIAMVEPLIAPSDAPQAVFFDDDWEEKYGGAYGMSKAAQRALVQCWKAETAKHGPKVHLLRPEPMPTATRARFYPGENRDALTHPSVEAERLLRPLFA</sequence>
<dbReference type="PANTHER" id="PTHR44196:SF4">
    <property type="entry name" value="SHORT CHAIN DEHYDROGENASE"/>
    <property type="match status" value="1"/>
</dbReference>
<dbReference type="Pfam" id="PF00106">
    <property type="entry name" value="adh_short"/>
    <property type="match status" value="1"/>
</dbReference>
<comment type="similarity">
    <text evidence="1">Belongs to the short-chain dehydrogenases/reductases (SDR) family.</text>
</comment>
<reference evidence="4" key="1">
    <citation type="journal article" date="2019" name="Int. J. Syst. Evol. Microbiol.">
        <title>The Global Catalogue of Microorganisms (GCM) 10K type strain sequencing project: providing services to taxonomists for standard genome sequencing and annotation.</title>
        <authorList>
            <consortium name="The Broad Institute Genomics Platform"/>
            <consortium name="The Broad Institute Genome Sequencing Center for Infectious Disease"/>
            <person name="Wu L."/>
            <person name="Ma J."/>
        </authorList>
    </citation>
    <scope>NUCLEOTIDE SEQUENCE [LARGE SCALE GENOMIC DNA]</scope>
    <source>
        <strain evidence="4">JCM 18015</strain>
    </source>
</reference>
<dbReference type="CDD" id="cd05233">
    <property type="entry name" value="SDR_c"/>
    <property type="match status" value="1"/>
</dbReference>
<dbReference type="PRINTS" id="PR00081">
    <property type="entry name" value="GDHRDH"/>
</dbReference>
<evidence type="ECO:0000256" key="2">
    <source>
        <dbReference type="ARBA" id="ARBA00023002"/>
    </source>
</evidence>
<organism evidence="3 4">
    <name type="scientific">[Roseibacterium] beibuensis</name>
    <dbReference type="NCBI Taxonomy" id="1193142"/>
    <lineage>
        <taxon>Bacteria</taxon>
        <taxon>Pseudomonadati</taxon>
        <taxon>Pseudomonadota</taxon>
        <taxon>Alphaproteobacteria</taxon>
        <taxon>Rhodobacterales</taxon>
        <taxon>Roseobacteraceae</taxon>
        <taxon>Roseicyclus</taxon>
    </lineage>
</organism>
<dbReference type="InterPro" id="IPR036291">
    <property type="entry name" value="NAD(P)-bd_dom_sf"/>
</dbReference>
<accession>A0ABP9LIA5</accession>
<dbReference type="RefSeq" id="WP_259552533.1">
    <property type="nucleotide sequence ID" value="NZ_BAABHW010000005.1"/>
</dbReference>
<dbReference type="SUPFAM" id="SSF51735">
    <property type="entry name" value="NAD(P)-binding Rossmann-fold domains"/>
    <property type="match status" value="1"/>
</dbReference>
<evidence type="ECO:0000313" key="4">
    <source>
        <dbReference type="Proteomes" id="UP001499910"/>
    </source>
</evidence>
<dbReference type="Proteomes" id="UP001499910">
    <property type="component" value="Unassembled WGS sequence"/>
</dbReference>
<gene>
    <name evidence="3" type="ORF">GCM10023209_30850</name>
</gene>
<dbReference type="PANTHER" id="PTHR44196">
    <property type="entry name" value="DEHYDROGENASE/REDUCTASE SDR FAMILY MEMBER 7B"/>
    <property type="match status" value="1"/>
</dbReference>
<dbReference type="Gene3D" id="3.40.50.720">
    <property type="entry name" value="NAD(P)-binding Rossmann-like Domain"/>
    <property type="match status" value="1"/>
</dbReference>